<reference evidence="3 4" key="1">
    <citation type="submission" date="2020-07" db="EMBL/GenBank/DDBJ databases">
        <title>Sequencing the genomes of 1000 actinobacteria strains.</title>
        <authorList>
            <person name="Klenk H.-P."/>
        </authorList>
    </citation>
    <scope>NUCLEOTIDE SEQUENCE [LARGE SCALE GENOMIC DNA]</scope>
    <source>
        <strain evidence="3 4">DSM 21349</strain>
    </source>
</reference>
<organism evidence="3 4">
    <name type="scientific">Nocardioides ginsengisegetis</name>
    <dbReference type="NCBI Taxonomy" id="661491"/>
    <lineage>
        <taxon>Bacteria</taxon>
        <taxon>Bacillati</taxon>
        <taxon>Actinomycetota</taxon>
        <taxon>Actinomycetes</taxon>
        <taxon>Propionibacteriales</taxon>
        <taxon>Nocardioidaceae</taxon>
        <taxon>Nocardioides</taxon>
    </lineage>
</organism>
<keyword evidence="4" id="KW-1185">Reference proteome</keyword>
<feature type="chain" id="PRO_5030690502" evidence="2">
    <location>
        <begin position="24"/>
        <end position="86"/>
    </location>
</feature>
<evidence type="ECO:0000256" key="2">
    <source>
        <dbReference type="SAM" id="SignalP"/>
    </source>
</evidence>
<protein>
    <submittedName>
        <fullName evidence="3">Putative small secreted protein</fullName>
    </submittedName>
</protein>
<comment type="caution">
    <text evidence="3">The sequence shown here is derived from an EMBL/GenBank/DDBJ whole genome shotgun (WGS) entry which is preliminary data.</text>
</comment>
<name>A0A7W3J1T6_9ACTN</name>
<accession>A0A7W3J1T6</accession>
<feature type="region of interest" description="Disordered" evidence="1">
    <location>
        <begin position="30"/>
        <end position="62"/>
    </location>
</feature>
<evidence type="ECO:0000313" key="3">
    <source>
        <dbReference type="EMBL" id="MBA8804579.1"/>
    </source>
</evidence>
<keyword evidence="2" id="KW-0732">Signal</keyword>
<evidence type="ECO:0000313" key="4">
    <source>
        <dbReference type="Proteomes" id="UP000580910"/>
    </source>
</evidence>
<sequence length="86" mass="8684">MSHTTSTTSRRGLALAFAGLALAATTAACGTQQGTDIKDTGSSLSVPRHGAVTQSPPPDATSANLAEHLLQGKKFSPPPAGMRVPD</sequence>
<proteinExistence type="predicted"/>
<dbReference type="EMBL" id="JACGXA010000001">
    <property type="protein sequence ID" value="MBA8804579.1"/>
    <property type="molecule type" value="Genomic_DNA"/>
</dbReference>
<gene>
    <name evidence="3" type="ORF">FB382_002870</name>
</gene>
<dbReference type="Proteomes" id="UP000580910">
    <property type="component" value="Unassembled WGS sequence"/>
</dbReference>
<evidence type="ECO:0000256" key="1">
    <source>
        <dbReference type="SAM" id="MobiDB-lite"/>
    </source>
</evidence>
<feature type="signal peptide" evidence="2">
    <location>
        <begin position="1"/>
        <end position="23"/>
    </location>
</feature>
<dbReference type="AlphaFoldDB" id="A0A7W3J1T6"/>
<dbReference type="RefSeq" id="WP_182540197.1">
    <property type="nucleotide sequence ID" value="NZ_JACGXA010000001.1"/>
</dbReference>